<dbReference type="GO" id="GO:0016255">
    <property type="term" value="P:attachment of GPI anchor to protein"/>
    <property type="evidence" value="ECO:0007669"/>
    <property type="project" value="InterPro"/>
</dbReference>
<keyword evidence="3" id="KW-0337">GPI-anchor biosynthesis</keyword>
<proteinExistence type="inferred from homology"/>
<reference evidence="5 6" key="1">
    <citation type="journal article" date="2023" name="Elife">
        <title>Identification of key yeast species and microbe-microbe interactions impacting larval growth of Drosophila in the wild.</title>
        <authorList>
            <person name="Mure A."/>
            <person name="Sugiura Y."/>
            <person name="Maeda R."/>
            <person name="Honda K."/>
            <person name="Sakurai N."/>
            <person name="Takahashi Y."/>
            <person name="Watada M."/>
            <person name="Katoh T."/>
            <person name="Gotoh A."/>
            <person name="Gotoh Y."/>
            <person name="Taniguchi I."/>
            <person name="Nakamura K."/>
            <person name="Hayashi T."/>
            <person name="Katayama T."/>
            <person name="Uemura T."/>
            <person name="Hattori Y."/>
        </authorList>
    </citation>
    <scope>NUCLEOTIDE SEQUENCE [LARGE SCALE GENOMIC DNA]</scope>
    <source>
        <strain evidence="5 6">SB-73</strain>
    </source>
</reference>
<organism evidence="5 6">
    <name type="scientific">Starmerella bacillaris</name>
    <name type="common">Yeast</name>
    <name type="synonym">Candida zemplinina</name>
    <dbReference type="NCBI Taxonomy" id="1247836"/>
    <lineage>
        <taxon>Eukaryota</taxon>
        <taxon>Fungi</taxon>
        <taxon>Dikarya</taxon>
        <taxon>Ascomycota</taxon>
        <taxon>Saccharomycotina</taxon>
        <taxon>Dipodascomycetes</taxon>
        <taxon>Dipodascales</taxon>
        <taxon>Trichomonascaceae</taxon>
        <taxon>Starmerella</taxon>
    </lineage>
</organism>
<dbReference type="AlphaFoldDB" id="A0AAV5RLI1"/>
<comment type="similarity">
    <text evidence="2">Belongs to the peptidase C13 family.</text>
</comment>
<dbReference type="Gene3D" id="3.40.50.1460">
    <property type="match status" value="1"/>
</dbReference>
<dbReference type="GO" id="GO:0003923">
    <property type="term" value="F:GPI-anchor transamidase activity"/>
    <property type="evidence" value="ECO:0007669"/>
    <property type="project" value="InterPro"/>
</dbReference>
<dbReference type="PANTHER" id="PTHR48067:SF1">
    <property type="entry name" value="GPI-ANCHOR TRANSAMIDASE"/>
    <property type="match status" value="1"/>
</dbReference>
<comment type="caution">
    <text evidence="5">The sequence shown here is derived from an EMBL/GenBank/DDBJ whole genome shotgun (WGS) entry which is preliminary data.</text>
</comment>
<evidence type="ECO:0000256" key="1">
    <source>
        <dbReference type="ARBA" id="ARBA00004687"/>
    </source>
</evidence>
<keyword evidence="4" id="KW-0732">Signal</keyword>
<dbReference type="EMBL" id="BTGC01000008">
    <property type="protein sequence ID" value="GMM51996.1"/>
    <property type="molecule type" value="Genomic_DNA"/>
</dbReference>
<dbReference type="GO" id="GO:0006508">
    <property type="term" value="P:proteolysis"/>
    <property type="evidence" value="ECO:0007669"/>
    <property type="project" value="InterPro"/>
</dbReference>
<evidence type="ECO:0000256" key="4">
    <source>
        <dbReference type="ARBA" id="ARBA00022729"/>
    </source>
</evidence>
<evidence type="ECO:0000256" key="2">
    <source>
        <dbReference type="ARBA" id="ARBA00009941"/>
    </source>
</evidence>
<dbReference type="PANTHER" id="PTHR48067">
    <property type="entry name" value="GPI-ANCHOR TRANSAMIDASE"/>
    <property type="match status" value="1"/>
</dbReference>
<sequence>MANVLSFYRTVKRLDIPDDQIIVMLSDDIACNPRNPYVGSVFNDHEHNLDVYGEEIEVDYRGNEVTVENFIRLLTDRWDEDVPRSKRLLSDDNSNVLLYLTGHGGNDFLKFQDADDIGAQDLADVIDEMYYKGRFNELLFMIDTCEANTMYSKINTPNVISVGSSMIDESSYANSTDERLGVALIDRFTSLNLKYLEQVTKDSKLTLADLFDSYNPSEIMSHPGIHFEDFRDDLSEVPITDFFGNRQTVVAESLDVILEVFPEEIATDGTPWYAEDSISSELNFIIPKKTVDKDSIKGSKHNAKVAAYGFVILCLFFLIK</sequence>
<evidence type="ECO:0000313" key="6">
    <source>
        <dbReference type="Proteomes" id="UP001362899"/>
    </source>
</evidence>
<accession>A0AAV5RLI1</accession>
<dbReference type="GO" id="GO:0006506">
    <property type="term" value="P:GPI anchor biosynthetic process"/>
    <property type="evidence" value="ECO:0007669"/>
    <property type="project" value="UniProtKB-KW"/>
</dbReference>
<dbReference type="GO" id="GO:0042765">
    <property type="term" value="C:GPI-anchor transamidase complex"/>
    <property type="evidence" value="ECO:0007669"/>
    <property type="project" value="InterPro"/>
</dbReference>
<evidence type="ECO:0000256" key="3">
    <source>
        <dbReference type="ARBA" id="ARBA00022502"/>
    </source>
</evidence>
<dbReference type="InterPro" id="IPR001096">
    <property type="entry name" value="Peptidase_C13"/>
</dbReference>
<dbReference type="InterPro" id="IPR028361">
    <property type="entry name" value="GPI_transamidase"/>
</dbReference>
<protein>
    <submittedName>
        <fullName evidence="5">GPI-anchor transamidase</fullName>
    </submittedName>
</protein>
<evidence type="ECO:0000313" key="5">
    <source>
        <dbReference type="EMBL" id="GMM51996.1"/>
    </source>
</evidence>
<comment type="pathway">
    <text evidence="1">Glycolipid biosynthesis; glycosylphosphatidylinositol-anchor biosynthesis.</text>
</comment>
<dbReference type="Pfam" id="PF01650">
    <property type="entry name" value="Peptidase_C13"/>
    <property type="match status" value="1"/>
</dbReference>
<name>A0AAV5RLI1_STABA</name>
<dbReference type="Proteomes" id="UP001362899">
    <property type="component" value="Unassembled WGS sequence"/>
</dbReference>
<gene>
    <name evidence="5" type="ORF">DASB73_029590</name>
</gene>
<keyword evidence="6" id="KW-1185">Reference proteome</keyword>
<dbReference type="PRINTS" id="PR00776">
    <property type="entry name" value="HEMOGLOBNASE"/>
</dbReference>